<proteinExistence type="predicted"/>
<keyword evidence="2" id="KW-1185">Reference proteome</keyword>
<dbReference type="OrthoDB" id="1699485at2759"/>
<dbReference type="Gramene" id="OE9A028894T1">
    <property type="protein sequence ID" value="OE9A028894C1"/>
    <property type="gene ID" value="OE9A028894"/>
</dbReference>
<protein>
    <submittedName>
        <fullName evidence="1">Uncharacterized protein</fullName>
    </submittedName>
</protein>
<dbReference type="AlphaFoldDB" id="A0A8S0Q0B9"/>
<gene>
    <name evidence="1" type="ORF">OLEA9_A028894</name>
</gene>
<evidence type="ECO:0000313" key="1">
    <source>
        <dbReference type="EMBL" id="CAA2960892.1"/>
    </source>
</evidence>
<dbReference type="PANTHER" id="PTHR15140">
    <property type="entry name" value="TUBULIN-SPECIFIC CHAPERONE E"/>
    <property type="match status" value="1"/>
</dbReference>
<dbReference type="Proteomes" id="UP000594638">
    <property type="component" value="Unassembled WGS sequence"/>
</dbReference>
<name>A0A8S0Q0B9_OLEEU</name>
<organism evidence="1 2">
    <name type="scientific">Olea europaea subsp. europaea</name>
    <dbReference type="NCBI Taxonomy" id="158383"/>
    <lineage>
        <taxon>Eukaryota</taxon>
        <taxon>Viridiplantae</taxon>
        <taxon>Streptophyta</taxon>
        <taxon>Embryophyta</taxon>
        <taxon>Tracheophyta</taxon>
        <taxon>Spermatophyta</taxon>
        <taxon>Magnoliopsida</taxon>
        <taxon>eudicotyledons</taxon>
        <taxon>Gunneridae</taxon>
        <taxon>Pentapetalae</taxon>
        <taxon>asterids</taxon>
        <taxon>lamiids</taxon>
        <taxon>Lamiales</taxon>
        <taxon>Oleaceae</taxon>
        <taxon>Oleeae</taxon>
        <taxon>Olea</taxon>
    </lineage>
</organism>
<comment type="caution">
    <text evidence="1">The sequence shown here is derived from an EMBL/GenBank/DDBJ whole genome shotgun (WGS) entry which is preliminary data.</text>
</comment>
<evidence type="ECO:0000313" key="2">
    <source>
        <dbReference type="Proteomes" id="UP000594638"/>
    </source>
</evidence>
<accession>A0A8S0Q0B9</accession>
<dbReference type="EMBL" id="CACTIH010000459">
    <property type="protein sequence ID" value="CAA2960892.1"/>
    <property type="molecule type" value="Genomic_DNA"/>
</dbReference>
<sequence length="58" mass="6635">MEIIGGLLNLEVLKLRFVYFDGKTWNASTEFPELKFLKLNSVDLKELNASSDNFPSLK</sequence>
<feature type="non-terminal residue" evidence="1">
    <location>
        <position position="58"/>
    </location>
</feature>
<reference evidence="1 2" key="1">
    <citation type="submission" date="2019-12" db="EMBL/GenBank/DDBJ databases">
        <authorList>
            <person name="Alioto T."/>
            <person name="Alioto T."/>
            <person name="Gomez Garrido J."/>
        </authorList>
    </citation>
    <scope>NUCLEOTIDE SEQUENCE [LARGE SCALE GENOMIC DNA]</scope>
</reference>
<dbReference type="PANTHER" id="PTHR15140:SF37">
    <property type="entry name" value="UBIQUITIN-LIKE DOMAIN-CONTAINING PROTEIN"/>
    <property type="match status" value="1"/>
</dbReference>